<keyword evidence="2" id="KW-1185">Reference proteome</keyword>
<accession>A0A8J2JZ12</accession>
<dbReference type="AlphaFoldDB" id="A0A8J2JZ12"/>
<comment type="caution">
    <text evidence="1">The sequence shown here is derived from an EMBL/GenBank/DDBJ whole genome shotgun (WGS) entry which is preliminary data.</text>
</comment>
<dbReference type="Proteomes" id="UP000708208">
    <property type="component" value="Unassembled WGS sequence"/>
</dbReference>
<evidence type="ECO:0000313" key="1">
    <source>
        <dbReference type="EMBL" id="CAG7716694.1"/>
    </source>
</evidence>
<gene>
    <name evidence="1" type="ORF">AFUS01_LOCUS6189</name>
</gene>
<dbReference type="OrthoDB" id="6115549at2759"/>
<reference evidence="1" key="1">
    <citation type="submission" date="2021-06" db="EMBL/GenBank/DDBJ databases">
        <authorList>
            <person name="Hodson N. C."/>
            <person name="Mongue J. A."/>
            <person name="Jaron S. K."/>
        </authorList>
    </citation>
    <scope>NUCLEOTIDE SEQUENCE</scope>
</reference>
<proteinExistence type="predicted"/>
<feature type="non-terminal residue" evidence="1">
    <location>
        <position position="61"/>
    </location>
</feature>
<evidence type="ECO:0000313" key="2">
    <source>
        <dbReference type="Proteomes" id="UP000708208"/>
    </source>
</evidence>
<dbReference type="EMBL" id="CAJVCH010040483">
    <property type="protein sequence ID" value="CAG7716694.1"/>
    <property type="molecule type" value="Genomic_DNA"/>
</dbReference>
<organism evidence="1 2">
    <name type="scientific">Allacma fusca</name>
    <dbReference type="NCBI Taxonomy" id="39272"/>
    <lineage>
        <taxon>Eukaryota</taxon>
        <taxon>Metazoa</taxon>
        <taxon>Ecdysozoa</taxon>
        <taxon>Arthropoda</taxon>
        <taxon>Hexapoda</taxon>
        <taxon>Collembola</taxon>
        <taxon>Symphypleona</taxon>
        <taxon>Sminthuridae</taxon>
        <taxon>Allacma</taxon>
    </lineage>
</organism>
<name>A0A8J2JZ12_9HEXA</name>
<sequence>MQPADVSLFRPLKSRYSHYLLKWISENPFQNPRIQDIPSIFSFAFKDVAKPDTAINGFRKT</sequence>
<protein>
    <submittedName>
        <fullName evidence="1">Uncharacterized protein</fullName>
    </submittedName>
</protein>